<dbReference type="InterPro" id="IPR051135">
    <property type="entry name" value="Gal/GlcNAc/GalNAc_ST"/>
</dbReference>
<protein>
    <submittedName>
        <fullName evidence="2">Sulfotransferase family protein</fullName>
    </submittedName>
</protein>
<accession>A0A2P8PU93</accession>
<dbReference type="AlphaFoldDB" id="A0A2P8PU93"/>
<evidence type="ECO:0000256" key="1">
    <source>
        <dbReference type="SAM" id="MobiDB-lite"/>
    </source>
</evidence>
<dbReference type="PANTHER" id="PTHR10704">
    <property type="entry name" value="CARBOHYDRATE SULFOTRANSFERASE"/>
    <property type="match status" value="1"/>
</dbReference>
<dbReference type="SUPFAM" id="SSF52540">
    <property type="entry name" value="P-loop containing nucleoside triphosphate hydrolases"/>
    <property type="match status" value="1"/>
</dbReference>
<keyword evidence="2" id="KW-0808">Transferase</keyword>
<keyword evidence="3" id="KW-1185">Reference proteome</keyword>
<dbReference type="Proteomes" id="UP000240429">
    <property type="component" value="Unassembled WGS sequence"/>
</dbReference>
<feature type="region of interest" description="Disordered" evidence="1">
    <location>
        <begin position="15"/>
        <end position="49"/>
    </location>
</feature>
<feature type="region of interest" description="Disordered" evidence="1">
    <location>
        <begin position="210"/>
        <end position="236"/>
    </location>
</feature>
<dbReference type="GO" id="GO:0006790">
    <property type="term" value="P:sulfur compound metabolic process"/>
    <property type="evidence" value="ECO:0007669"/>
    <property type="project" value="TreeGrafter"/>
</dbReference>
<evidence type="ECO:0000313" key="3">
    <source>
        <dbReference type="Proteomes" id="UP000240429"/>
    </source>
</evidence>
<name>A0A2P8PU93_9ACTN</name>
<reference evidence="2 3" key="1">
    <citation type="submission" date="2018-03" db="EMBL/GenBank/DDBJ databases">
        <title>Streptomyces dioscori sp. nov., a novel endophytic actinobacterium isolated from bulbil of Dioscorea bulbifera L.</title>
        <authorList>
            <person name="Zhikuan W."/>
        </authorList>
    </citation>
    <scope>NUCLEOTIDE SEQUENCE [LARGE SCALE GENOMIC DNA]</scope>
    <source>
        <strain evidence="2 3">A217</strain>
    </source>
</reference>
<feature type="compositionally biased region" description="Basic and acidic residues" evidence="1">
    <location>
        <begin position="216"/>
        <end position="230"/>
    </location>
</feature>
<dbReference type="Gene3D" id="3.40.50.300">
    <property type="entry name" value="P-loop containing nucleotide triphosphate hydrolases"/>
    <property type="match status" value="1"/>
</dbReference>
<gene>
    <name evidence="2" type="ORF">C6Y14_41785</name>
</gene>
<dbReference type="InterPro" id="IPR027417">
    <property type="entry name" value="P-loop_NTPase"/>
</dbReference>
<dbReference type="RefSeq" id="WP_107022176.1">
    <property type="nucleotide sequence ID" value="NZ_KZ679064.1"/>
</dbReference>
<evidence type="ECO:0000313" key="2">
    <source>
        <dbReference type="EMBL" id="PSM37562.1"/>
    </source>
</evidence>
<organism evidence="2 3">
    <name type="scientific">Streptomyces dioscori</name>
    <dbReference type="NCBI Taxonomy" id="2109333"/>
    <lineage>
        <taxon>Bacteria</taxon>
        <taxon>Bacillati</taxon>
        <taxon>Actinomycetota</taxon>
        <taxon>Actinomycetes</taxon>
        <taxon>Kitasatosporales</taxon>
        <taxon>Streptomycetaceae</taxon>
        <taxon>Streptomyces</taxon>
        <taxon>Streptomyces aurantiacus group</taxon>
    </lineage>
</organism>
<dbReference type="OrthoDB" id="9777890at2"/>
<proteinExistence type="predicted"/>
<dbReference type="Pfam" id="PF13469">
    <property type="entry name" value="Sulfotransfer_3"/>
    <property type="match status" value="1"/>
</dbReference>
<dbReference type="GO" id="GO:0001517">
    <property type="term" value="F:N-acetylglucosamine 6-O-sulfotransferase activity"/>
    <property type="evidence" value="ECO:0007669"/>
    <property type="project" value="TreeGrafter"/>
</dbReference>
<dbReference type="GO" id="GO:0006044">
    <property type="term" value="P:N-acetylglucosamine metabolic process"/>
    <property type="evidence" value="ECO:0007669"/>
    <property type="project" value="TreeGrafter"/>
</dbReference>
<comment type="caution">
    <text evidence="2">The sequence shown here is derived from an EMBL/GenBank/DDBJ whole genome shotgun (WGS) entry which is preliminary data.</text>
</comment>
<dbReference type="PANTHER" id="PTHR10704:SF44">
    <property type="entry name" value="LD35051P-RELATED"/>
    <property type="match status" value="1"/>
</dbReference>
<dbReference type="EMBL" id="PYBJ01000040">
    <property type="protein sequence ID" value="PSM37562.1"/>
    <property type="molecule type" value="Genomic_DNA"/>
</dbReference>
<sequence>MSLMGNLNRALSATTGLQVRRAAPAAPPQPNRAGAEAGARPGKRPTPVYRCPAPGDLATDRLLRRPVFIMSPVRSGSTLLRMLLNAHSRLHSPHELHIRRLEVDFGSRLSQRAMSALDLERGDLEHLLWDRVMHRELVRSGKDVLVEKTPSNAFVHRRIRDCWPDARFVFLLRHPVSIARSWHEGDPEKRTFEEATADALRYMRAVENARQATTGGHRDTHPGGHPDGHSSSHFGGHAAHHTLRYEDLTADAETEMRGLCAFLGVGFEPSMLDYGRRDGTQVVKGLGDWRDKIRTGQVQSGRALPAEDEIPELLRPMCEAWGYSA</sequence>